<dbReference type="EMBL" id="CYKH01002023">
    <property type="protein sequence ID" value="CUG92271.1"/>
    <property type="molecule type" value="Genomic_DNA"/>
</dbReference>
<organism evidence="12 13">
    <name type="scientific">Bodo saltans</name>
    <name type="common">Flagellated protozoan</name>
    <dbReference type="NCBI Taxonomy" id="75058"/>
    <lineage>
        <taxon>Eukaryota</taxon>
        <taxon>Discoba</taxon>
        <taxon>Euglenozoa</taxon>
        <taxon>Kinetoplastea</taxon>
        <taxon>Metakinetoplastina</taxon>
        <taxon>Eubodonida</taxon>
        <taxon>Bodonidae</taxon>
        <taxon>Bodo</taxon>
    </lineage>
</organism>
<feature type="transmembrane region" description="Helical" evidence="11">
    <location>
        <begin position="122"/>
        <end position="142"/>
    </location>
</feature>
<evidence type="ECO:0000256" key="5">
    <source>
        <dbReference type="ARBA" id="ARBA00022824"/>
    </source>
</evidence>
<keyword evidence="13" id="KW-1185">Reference proteome</keyword>
<dbReference type="GO" id="GO:0006621">
    <property type="term" value="P:protein retention in ER lumen"/>
    <property type="evidence" value="ECO:0007669"/>
    <property type="project" value="InterPro"/>
</dbReference>
<accession>A0A0S4JT51</accession>
<dbReference type="GO" id="GO:0046923">
    <property type="term" value="F:ER retention sequence binding"/>
    <property type="evidence" value="ECO:0007669"/>
    <property type="project" value="InterPro"/>
</dbReference>
<sequence>MNIFRLIGDMLHLAAIVILLAKMLKQRTAAGISLKTQFLYAVVFTTRYLDLLTTYVSLYNTTMKLFFLATSWHICYLMRSKSPWKATYDRENDTFRIRYLIIPCAILALIFHRESMHEFREILWTFSEYLEAVAVLPQIFLLEYTERYDALTSHYLFALGAYRVFYVFNWIYRYATEGTVMWVSVVAGLLQSVLYVDFFYHYIKQVVRRAKQKYDLAN</sequence>
<dbReference type="AlphaFoldDB" id="A0A0S4JT51"/>
<evidence type="ECO:0000256" key="2">
    <source>
        <dbReference type="ARBA" id="ARBA00010120"/>
    </source>
</evidence>
<evidence type="ECO:0000256" key="10">
    <source>
        <dbReference type="ARBA" id="ARBA00023170"/>
    </source>
</evidence>
<reference evidence="13" key="1">
    <citation type="submission" date="2015-09" db="EMBL/GenBank/DDBJ databases">
        <authorList>
            <consortium name="Pathogen Informatics"/>
        </authorList>
    </citation>
    <scope>NUCLEOTIDE SEQUENCE [LARGE SCALE GENOMIC DNA]</scope>
    <source>
        <strain evidence="13">Lake Konstanz</strain>
    </source>
</reference>
<comment type="subcellular location">
    <subcellularLocation>
        <location evidence="1">Endoplasmic reticulum membrane</location>
        <topology evidence="1">Multi-pass membrane protein</topology>
    </subcellularLocation>
</comment>
<gene>
    <name evidence="12" type="ORF">BSAL_36450</name>
</gene>
<keyword evidence="7" id="KW-0653">Protein transport</keyword>
<evidence type="ECO:0000313" key="13">
    <source>
        <dbReference type="Proteomes" id="UP000051952"/>
    </source>
</evidence>
<feature type="transmembrane region" description="Helical" evidence="11">
    <location>
        <begin position="99"/>
        <end position="116"/>
    </location>
</feature>
<evidence type="ECO:0000256" key="7">
    <source>
        <dbReference type="ARBA" id="ARBA00022927"/>
    </source>
</evidence>
<dbReference type="InterPro" id="IPR000133">
    <property type="entry name" value="ER_ret_rcpt"/>
</dbReference>
<dbReference type="GO" id="GO:0015031">
    <property type="term" value="P:protein transport"/>
    <property type="evidence" value="ECO:0007669"/>
    <property type="project" value="UniProtKB-KW"/>
</dbReference>
<evidence type="ECO:0000256" key="9">
    <source>
        <dbReference type="ARBA" id="ARBA00023136"/>
    </source>
</evidence>
<dbReference type="GO" id="GO:0005789">
    <property type="term" value="C:endoplasmic reticulum membrane"/>
    <property type="evidence" value="ECO:0007669"/>
    <property type="project" value="UniProtKB-SubCell"/>
</dbReference>
<keyword evidence="5" id="KW-0256">Endoplasmic reticulum</keyword>
<dbReference type="PROSITE" id="PS00951">
    <property type="entry name" value="ER_LUMEN_RECEPTOR_1"/>
    <property type="match status" value="1"/>
</dbReference>
<evidence type="ECO:0000256" key="6">
    <source>
        <dbReference type="ARBA" id="ARBA00022892"/>
    </source>
</evidence>
<protein>
    <submittedName>
        <fullName evidence="12">ER lumen retaining receptor, putative</fullName>
    </submittedName>
</protein>
<dbReference type="Proteomes" id="UP000051952">
    <property type="component" value="Unassembled WGS sequence"/>
</dbReference>
<keyword evidence="6" id="KW-0931">ER-Golgi transport</keyword>
<dbReference type="GO" id="GO:0016192">
    <property type="term" value="P:vesicle-mediated transport"/>
    <property type="evidence" value="ECO:0007669"/>
    <property type="project" value="UniProtKB-KW"/>
</dbReference>
<feature type="transmembrane region" description="Helical" evidence="11">
    <location>
        <begin position="181"/>
        <end position="203"/>
    </location>
</feature>
<evidence type="ECO:0000256" key="1">
    <source>
        <dbReference type="ARBA" id="ARBA00004477"/>
    </source>
</evidence>
<comment type="similarity">
    <text evidence="2">Belongs to the ERD2 family.</text>
</comment>
<dbReference type="PANTHER" id="PTHR10585">
    <property type="entry name" value="ER LUMEN PROTEIN RETAINING RECEPTOR"/>
    <property type="match status" value="1"/>
</dbReference>
<keyword evidence="10 12" id="KW-0675">Receptor</keyword>
<keyword evidence="3" id="KW-0813">Transport</keyword>
<evidence type="ECO:0000256" key="3">
    <source>
        <dbReference type="ARBA" id="ARBA00022448"/>
    </source>
</evidence>
<dbReference type="OMA" id="WKSRSCE"/>
<dbReference type="Pfam" id="PF00810">
    <property type="entry name" value="ER_lumen_recept"/>
    <property type="match status" value="1"/>
</dbReference>
<keyword evidence="8 11" id="KW-1133">Transmembrane helix</keyword>
<keyword evidence="4 11" id="KW-0812">Transmembrane</keyword>
<dbReference type="VEuPathDB" id="TriTrypDB:BSAL_36450"/>
<dbReference type="PRINTS" id="PR00660">
    <property type="entry name" value="ERLUMENR"/>
</dbReference>
<feature type="transmembrane region" description="Helical" evidence="11">
    <location>
        <begin position="62"/>
        <end position="78"/>
    </location>
</feature>
<evidence type="ECO:0000256" key="8">
    <source>
        <dbReference type="ARBA" id="ARBA00022989"/>
    </source>
</evidence>
<proteinExistence type="inferred from homology"/>
<evidence type="ECO:0000313" key="12">
    <source>
        <dbReference type="EMBL" id="CUG92271.1"/>
    </source>
</evidence>
<evidence type="ECO:0000256" key="4">
    <source>
        <dbReference type="ARBA" id="ARBA00022692"/>
    </source>
</evidence>
<evidence type="ECO:0000256" key="11">
    <source>
        <dbReference type="SAM" id="Phobius"/>
    </source>
</evidence>
<dbReference type="OrthoDB" id="7694678at2759"/>
<name>A0A0S4JT51_BODSA</name>
<keyword evidence="9 11" id="KW-0472">Membrane</keyword>
<feature type="transmembrane region" description="Helical" evidence="11">
    <location>
        <begin position="154"/>
        <end position="175"/>
    </location>
</feature>